<dbReference type="Gene3D" id="2.60.200.20">
    <property type="match status" value="1"/>
</dbReference>
<dbReference type="Pfam" id="PF00498">
    <property type="entry name" value="FHA"/>
    <property type="match status" value="1"/>
</dbReference>
<sequence length="136" mass="14904">MWWVSVTADRAYFDRMQSLDGPDAADVGFPAFVPERRFALGPRQLLIGRRSRSRGIYPDIDLTGPPEDAAVSATHALLVPQPDGTWAIIDLRSTNRTYLNGSAHPIEAERPVPLSTGDTVNIGAWTRLTLHTDPPG</sequence>
<evidence type="ECO:0000259" key="2">
    <source>
        <dbReference type="PROSITE" id="PS50006"/>
    </source>
</evidence>
<dbReference type="PANTHER" id="PTHR23308">
    <property type="entry name" value="NUCLEAR INHIBITOR OF PROTEIN PHOSPHATASE-1"/>
    <property type="match status" value="1"/>
</dbReference>
<proteinExistence type="predicted"/>
<dbReference type="InterPro" id="IPR050923">
    <property type="entry name" value="Cell_Proc_Reg/RNA_Proc"/>
</dbReference>
<gene>
    <name evidence="3" type="ORF">GCM10009539_42420</name>
</gene>
<dbReference type="InterPro" id="IPR000253">
    <property type="entry name" value="FHA_dom"/>
</dbReference>
<dbReference type="Proteomes" id="UP001500967">
    <property type="component" value="Unassembled WGS sequence"/>
</dbReference>
<keyword evidence="1" id="KW-0597">Phosphoprotein</keyword>
<evidence type="ECO:0000313" key="3">
    <source>
        <dbReference type="EMBL" id="GAA0252752.1"/>
    </source>
</evidence>
<dbReference type="SMART" id="SM00240">
    <property type="entry name" value="FHA"/>
    <property type="match status" value="1"/>
</dbReference>
<evidence type="ECO:0000313" key="4">
    <source>
        <dbReference type="Proteomes" id="UP001500967"/>
    </source>
</evidence>
<accession>A0ABP3E871</accession>
<dbReference type="EMBL" id="BAAAGX010000016">
    <property type="protein sequence ID" value="GAA0252752.1"/>
    <property type="molecule type" value="Genomic_DNA"/>
</dbReference>
<organism evidence="3 4">
    <name type="scientific">Cryptosporangium japonicum</name>
    <dbReference type="NCBI Taxonomy" id="80872"/>
    <lineage>
        <taxon>Bacteria</taxon>
        <taxon>Bacillati</taxon>
        <taxon>Actinomycetota</taxon>
        <taxon>Actinomycetes</taxon>
        <taxon>Cryptosporangiales</taxon>
        <taxon>Cryptosporangiaceae</taxon>
        <taxon>Cryptosporangium</taxon>
    </lineage>
</organism>
<dbReference type="PROSITE" id="PS50006">
    <property type="entry name" value="FHA_DOMAIN"/>
    <property type="match status" value="1"/>
</dbReference>
<dbReference type="CDD" id="cd00060">
    <property type="entry name" value="FHA"/>
    <property type="match status" value="1"/>
</dbReference>
<protein>
    <recommendedName>
        <fullName evidence="2">FHA domain-containing protein</fullName>
    </recommendedName>
</protein>
<keyword evidence="4" id="KW-1185">Reference proteome</keyword>
<comment type="caution">
    <text evidence="3">The sequence shown here is derived from an EMBL/GenBank/DDBJ whole genome shotgun (WGS) entry which is preliminary data.</text>
</comment>
<dbReference type="InterPro" id="IPR008984">
    <property type="entry name" value="SMAD_FHA_dom_sf"/>
</dbReference>
<reference evidence="4" key="1">
    <citation type="journal article" date="2019" name="Int. J. Syst. Evol. Microbiol.">
        <title>The Global Catalogue of Microorganisms (GCM) 10K type strain sequencing project: providing services to taxonomists for standard genome sequencing and annotation.</title>
        <authorList>
            <consortium name="The Broad Institute Genomics Platform"/>
            <consortium name="The Broad Institute Genome Sequencing Center for Infectious Disease"/>
            <person name="Wu L."/>
            <person name="Ma J."/>
        </authorList>
    </citation>
    <scope>NUCLEOTIDE SEQUENCE [LARGE SCALE GENOMIC DNA]</scope>
    <source>
        <strain evidence="4">JCM 10425</strain>
    </source>
</reference>
<feature type="domain" description="FHA" evidence="2">
    <location>
        <begin position="45"/>
        <end position="104"/>
    </location>
</feature>
<dbReference type="SUPFAM" id="SSF49879">
    <property type="entry name" value="SMAD/FHA domain"/>
    <property type="match status" value="1"/>
</dbReference>
<evidence type="ECO:0000256" key="1">
    <source>
        <dbReference type="ARBA" id="ARBA00022553"/>
    </source>
</evidence>
<name>A0ABP3E871_9ACTN</name>